<name>W6QRR9_PENRF</name>
<evidence type="ECO:0000313" key="2">
    <source>
        <dbReference type="EMBL" id="CDM36744.1"/>
    </source>
</evidence>
<dbReference type="EMBL" id="HG792019">
    <property type="protein sequence ID" value="CDM36744.1"/>
    <property type="molecule type" value="Genomic_DNA"/>
</dbReference>
<evidence type="ECO:0000259" key="1">
    <source>
        <dbReference type="Pfam" id="PF00646"/>
    </source>
</evidence>
<dbReference type="OrthoDB" id="4454461at2759"/>
<dbReference type="InterPro" id="IPR001810">
    <property type="entry name" value="F-box_dom"/>
</dbReference>
<reference evidence="2" key="1">
    <citation type="journal article" date="2014" name="Nat. Commun.">
        <title>Multiple recent horizontal transfers of a large genomic region in cheese making fungi.</title>
        <authorList>
            <person name="Cheeseman K."/>
            <person name="Ropars J."/>
            <person name="Renault P."/>
            <person name="Dupont J."/>
            <person name="Gouzy J."/>
            <person name="Branca A."/>
            <person name="Abraham A.L."/>
            <person name="Ceppi M."/>
            <person name="Conseiller E."/>
            <person name="Debuchy R."/>
            <person name="Malagnac F."/>
            <person name="Goarin A."/>
            <person name="Silar P."/>
            <person name="Lacoste S."/>
            <person name="Sallet E."/>
            <person name="Bensimon A."/>
            <person name="Giraud T."/>
            <person name="Brygoo Y."/>
        </authorList>
    </citation>
    <scope>NUCLEOTIDE SEQUENCE [LARGE SCALE GENOMIC DNA]</scope>
    <source>
        <strain evidence="2">FM164</strain>
    </source>
</reference>
<feature type="domain" description="F-box" evidence="1">
    <location>
        <begin position="34"/>
        <end position="61"/>
    </location>
</feature>
<keyword evidence="3" id="KW-1185">Reference proteome</keyword>
<sequence>MARRSYISFRNILRLRDPPRVEPVEPKRSKTLWRIPAEIVEMIFQLLSDLDRACFALCCKRPHVCYVSHNKQYRISVLSKLPRTLLLRRLQNERWVYCHRCQNLHQNPRWRFLSWKCDPQPAISECNAWCDVQHDDSVDICPCSTRLNKSTKTFQVGNQLVFQTSKETASSELFQKIGSRPSRYETGLWLKDFFHDQSNFFIGDESSNWYQCHGWSIAKGKPYNFKITLHRDLRGDRRPSKGWEDNCHN</sequence>
<dbReference type="Pfam" id="PF00646">
    <property type="entry name" value="F-box"/>
    <property type="match status" value="1"/>
</dbReference>
<dbReference type="CDD" id="cd09917">
    <property type="entry name" value="F-box_SF"/>
    <property type="match status" value="1"/>
</dbReference>
<dbReference type="Proteomes" id="UP000030686">
    <property type="component" value="Unassembled WGS sequence"/>
</dbReference>
<dbReference type="OMA" id="ISECNAW"/>
<protein>
    <recommendedName>
        <fullName evidence="1">F-box domain-containing protein</fullName>
    </recommendedName>
</protein>
<organism evidence="2 3">
    <name type="scientific">Penicillium roqueforti (strain FM164)</name>
    <dbReference type="NCBI Taxonomy" id="1365484"/>
    <lineage>
        <taxon>Eukaryota</taxon>
        <taxon>Fungi</taxon>
        <taxon>Dikarya</taxon>
        <taxon>Ascomycota</taxon>
        <taxon>Pezizomycotina</taxon>
        <taxon>Eurotiomycetes</taxon>
        <taxon>Eurotiomycetidae</taxon>
        <taxon>Eurotiales</taxon>
        <taxon>Aspergillaceae</taxon>
        <taxon>Penicillium</taxon>
    </lineage>
</organism>
<proteinExistence type="predicted"/>
<evidence type="ECO:0000313" key="3">
    <source>
        <dbReference type="Proteomes" id="UP000030686"/>
    </source>
</evidence>
<gene>
    <name evidence="2" type="ORF">PROQFM164_S05g000577</name>
</gene>
<accession>W6QRR9</accession>
<dbReference type="AlphaFoldDB" id="W6QRR9"/>